<sequence>MKISESKREAQTTFYVGCLLGLLPLLAHLLVAASVAIEVIKFENAIAFENQNWLGHLIFLALALGSGSLLNVSKVERKWTTHLKVSFYHLLSVTIFLWLLFGLMAVSGVSQHWAAWLAVCTLVVAGTIFAYNVDMAIATLSSDVGKGDGSNGA</sequence>
<dbReference type="Proteomes" id="UP000595197">
    <property type="component" value="Plasmid pTT6-2"/>
</dbReference>
<dbReference type="EMBL" id="CP067422">
    <property type="protein sequence ID" value="QQP93621.1"/>
    <property type="molecule type" value="Genomic_DNA"/>
</dbReference>
<keyword evidence="1" id="KW-1133">Transmembrane helix</keyword>
<keyword evidence="2" id="KW-0614">Plasmid</keyword>
<dbReference type="RefSeq" id="WP_201083321.1">
    <property type="nucleotide sequence ID" value="NZ_CP067422.1"/>
</dbReference>
<accession>A0ABX7BIP6</accession>
<feature type="transmembrane region" description="Helical" evidence="1">
    <location>
        <begin position="12"/>
        <end position="33"/>
    </location>
</feature>
<evidence type="ECO:0000313" key="2">
    <source>
        <dbReference type="EMBL" id="QQP93621.1"/>
    </source>
</evidence>
<name>A0ABX7BIP6_9PROT</name>
<organism evidence="2 3">
    <name type="scientific">Skermanella cutis</name>
    <dbReference type="NCBI Taxonomy" id="2775420"/>
    <lineage>
        <taxon>Bacteria</taxon>
        <taxon>Pseudomonadati</taxon>
        <taxon>Pseudomonadota</taxon>
        <taxon>Alphaproteobacteria</taxon>
        <taxon>Rhodospirillales</taxon>
        <taxon>Azospirillaceae</taxon>
        <taxon>Skermanella</taxon>
    </lineage>
</organism>
<feature type="transmembrane region" description="Helical" evidence="1">
    <location>
        <begin position="85"/>
        <end position="107"/>
    </location>
</feature>
<proteinExistence type="predicted"/>
<evidence type="ECO:0000313" key="3">
    <source>
        <dbReference type="Proteomes" id="UP000595197"/>
    </source>
</evidence>
<keyword evidence="1" id="KW-0472">Membrane</keyword>
<geneLocation type="plasmid" evidence="2 3">
    <name>pTT6-2</name>
</geneLocation>
<keyword evidence="3" id="KW-1185">Reference proteome</keyword>
<feature type="transmembrane region" description="Helical" evidence="1">
    <location>
        <begin position="113"/>
        <end position="133"/>
    </location>
</feature>
<protein>
    <recommendedName>
        <fullName evidence="4">DUF2231 domain-containing protein</fullName>
    </recommendedName>
</protein>
<reference evidence="2" key="1">
    <citation type="submission" date="2021-02" db="EMBL/GenBank/DDBJ databases">
        <title>Skermanella TT6 skin isolate.</title>
        <authorList>
            <person name="Lee K."/>
            <person name="Ganzorig M."/>
        </authorList>
    </citation>
    <scope>NUCLEOTIDE SEQUENCE</scope>
    <source>
        <strain evidence="2">TT6</strain>
    </source>
</reference>
<gene>
    <name evidence="2" type="ORF">IGS68_31875</name>
</gene>
<evidence type="ECO:0008006" key="4">
    <source>
        <dbReference type="Google" id="ProtNLM"/>
    </source>
</evidence>
<keyword evidence="1" id="KW-0812">Transmembrane</keyword>
<feature type="transmembrane region" description="Helical" evidence="1">
    <location>
        <begin position="53"/>
        <end position="73"/>
    </location>
</feature>
<evidence type="ECO:0000256" key="1">
    <source>
        <dbReference type="SAM" id="Phobius"/>
    </source>
</evidence>